<organism evidence="1 2">
    <name type="scientific">Coprinellus micaceus</name>
    <name type="common">Glistening ink-cap mushroom</name>
    <name type="synonym">Coprinus micaceus</name>
    <dbReference type="NCBI Taxonomy" id="71717"/>
    <lineage>
        <taxon>Eukaryota</taxon>
        <taxon>Fungi</taxon>
        <taxon>Dikarya</taxon>
        <taxon>Basidiomycota</taxon>
        <taxon>Agaricomycotina</taxon>
        <taxon>Agaricomycetes</taxon>
        <taxon>Agaricomycetidae</taxon>
        <taxon>Agaricales</taxon>
        <taxon>Agaricineae</taxon>
        <taxon>Psathyrellaceae</taxon>
        <taxon>Coprinellus</taxon>
    </lineage>
</organism>
<dbReference type="Proteomes" id="UP000298030">
    <property type="component" value="Unassembled WGS sequence"/>
</dbReference>
<proteinExistence type="predicted"/>
<evidence type="ECO:0000313" key="2">
    <source>
        <dbReference type="Proteomes" id="UP000298030"/>
    </source>
</evidence>
<gene>
    <name evidence="1" type="ORF">FA13DRAFT_1756509</name>
</gene>
<evidence type="ECO:0000313" key="1">
    <source>
        <dbReference type="EMBL" id="TEB25675.1"/>
    </source>
</evidence>
<keyword evidence="2" id="KW-1185">Reference proteome</keyword>
<dbReference type="OrthoDB" id="6511194at2759"/>
<dbReference type="EMBL" id="QPFP01000054">
    <property type="protein sequence ID" value="TEB25675.1"/>
    <property type="molecule type" value="Genomic_DNA"/>
</dbReference>
<dbReference type="AlphaFoldDB" id="A0A4Y7SUX2"/>
<dbReference type="GO" id="GO:0003676">
    <property type="term" value="F:nucleic acid binding"/>
    <property type="evidence" value="ECO:0007669"/>
    <property type="project" value="InterPro"/>
</dbReference>
<sequence length="537" mass="62117">MLGVLNLYLDEKLSYTWREASLVAAIAQGHGSSHARNLRTWLHEYLESDRKKLPFHRYGKLRSSILHDEEFSQAIQLHLQEKTRAGDYLRAQDIVDFVSLSQEMQDMLEKVGKRNRTISIAQAYRWLRANGYRYGRKRKGMYVDGHERDDVVVYREEFIERWMEYEKRMITYDNDGNVLAIPKGFKLANPSTPFELIVVTHDESMFYENDRRTLVWSHENDKPVPVRKGEGASIMVSDFLTLKWGRLIHHDAESGEVIDPRIFFKAGKNRDGYFVSDDLLRQVDRAIDAFEGNTKGRAQGLFLFDNAPSHQKRAPDALSARYMPKGPSETWTSKGGVPMRDATLPNGESQALYFPEDHPTHPGWFKGMEQIIKERGLWPEGGLNAQCTDFKCAAGRTDCCCRRLLFTQPDFTRQKSALEELVTRRGHICDFYPKYHCELNFIEQYWGAAKLRYRNSPQTKSMEEMEKNMTACLDEISRIQMVRFANRSARFISAYHIGLTGAEAAWANKRYHGHRVLPPIMLAEVRREIAASNTPIE</sequence>
<comment type="caution">
    <text evidence="1">The sequence shown here is derived from an EMBL/GenBank/DDBJ whole genome shotgun (WGS) entry which is preliminary data.</text>
</comment>
<dbReference type="Gene3D" id="3.30.420.10">
    <property type="entry name" value="Ribonuclease H-like superfamily/Ribonuclease H"/>
    <property type="match status" value="1"/>
</dbReference>
<name>A0A4Y7SUX2_COPMI</name>
<dbReference type="PANTHER" id="PTHR35871:SF1">
    <property type="entry name" value="CXC1-LIKE CYSTEINE CLUSTER ASSOCIATED WITH KDZ TRANSPOSASES DOMAIN-CONTAINING PROTEIN"/>
    <property type="match status" value="1"/>
</dbReference>
<accession>A0A4Y7SUX2</accession>
<reference evidence="1 2" key="1">
    <citation type="journal article" date="2019" name="Nat. Ecol. Evol.">
        <title>Megaphylogeny resolves global patterns of mushroom evolution.</title>
        <authorList>
            <person name="Varga T."/>
            <person name="Krizsan K."/>
            <person name="Foldi C."/>
            <person name="Dima B."/>
            <person name="Sanchez-Garcia M."/>
            <person name="Sanchez-Ramirez S."/>
            <person name="Szollosi G.J."/>
            <person name="Szarkandi J.G."/>
            <person name="Papp V."/>
            <person name="Albert L."/>
            <person name="Andreopoulos W."/>
            <person name="Angelini C."/>
            <person name="Antonin V."/>
            <person name="Barry K.W."/>
            <person name="Bougher N.L."/>
            <person name="Buchanan P."/>
            <person name="Buyck B."/>
            <person name="Bense V."/>
            <person name="Catcheside P."/>
            <person name="Chovatia M."/>
            <person name="Cooper J."/>
            <person name="Damon W."/>
            <person name="Desjardin D."/>
            <person name="Finy P."/>
            <person name="Geml J."/>
            <person name="Haridas S."/>
            <person name="Hughes K."/>
            <person name="Justo A."/>
            <person name="Karasinski D."/>
            <person name="Kautmanova I."/>
            <person name="Kiss B."/>
            <person name="Kocsube S."/>
            <person name="Kotiranta H."/>
            <person name="LaButti K.M."/>
            <person name="Lechner B.E."/>
            <person name="Liimatainen K."/>
            <person name="Lipzen A."/>
            <person name="Lukacs Z."/>
            <person name="Mihaltcheva S."/>
            <person name="Morgado L.N."/>
            <person name="Niskanen T."/>
            <person name="Noordeloos M.E."/>
            <person name="Ohm R.A."/>
            <person name="Ortiz-Santana B."/>
            <person name="Ovrebo C."/>
            <person name="Racz N."/>
            <person name="Riley R."/>
            <person name="Savchenko A."/>
            <person name="Shiryaev A."/>
            <person name="Soop K."/>
            <person name="Spirin V."/>
            <person name="Szebenyi C."/>
            <person name="Tomsovsky M."/>
            <person name="Tulloss R.E."/>
            <person name="Uehling J."/>
            <person name="Grigoriev I.V."/>
            <person name="Vagvolgyi C."/>
            <person name="Papp T."/>
            <person name="Martin F.M."/>
            <person name="Miettinen O."/>
            <person name="Hibbett D.S."/>
            <person name="Nagy L.G."/>
        </authorList>
    </citation>
    <scope>NUCLEOTIDE SEQUENCE [LARGE SCALE GENOMIC DNA]</scope>
    <source>
        <strain evidence="1 2">FP101781</strain>
    </source>
</reference>
<dbReference type="PANTHER" id="PTHR35871">
    <property type="entry name" value="EXPRESSED PROTEIN"/>
    <property type="match status" value="1"/>
</dbReference>
<dbReference type="InterPro" id="IPR036397">
    <property type="entry name" value="RNaseH_sf"/>
</dbReference>
<protein>
    <submittedName>
        <fullName evidence="1">Uncharacterized protein</fullName>
    </submittedName>
</protein>